<comment type="caution">
    <text evidence="1">The sequence shown here is derived from an EMBL/GenBank/DDBJ whole genome shotgun (WGS) entry which is preliminary data.</text>
</comment>
<name>A0A4Y2L8L2_ARAVE</name>
<evidence type="ECO:0000313" key="1">
    <source>
        <dbReference type="EMBL" id="GBN10759.1"/>
    </source>
</evidence>
<evidence type="ECO:0000313" key="2">
    <source>
        <dbReference type="Proteomes" id="UP000499080"/>
    </source>
</evidence>
<organism evidence="1 2">
    <name type="scientific">Araneus ventricosus</name>
    <name type="common">Orbweaver spider</name>
    <name type="synonym">Epeira ventricosa</name>
    <dbReference type="NCBI Taxonomy" id="182803"/>
    <lineage>
        <taxon>Eukaryota</taxon>
        <taxon>Metazoa</taxon>
        <taxon>Ecdysozoa</taxon>
        <taxon>Arthropoda</taxon>
        <taxon>Chelicerata</taxon>
        <taxon>Arachnida</taxon>
        <taxon>Araneae</taxon>
        <taxon>Araneomorphae</taxon>
        <taxon>Entelegynae</taxon>
        <taxon>Araneoidea</taxon>
        <taxon>Araneidae</taxon>
        <taxon>Araneus</taxon>
    </lineage>
</organism>
<proteinExistence type="predicted"/>
<gene>
    <name evidence="1" type="ORF">AVEN_153439_1</name>
</gene>
<protein>
    <submittedName>
        <fullName evidence="1">Uncharacterized protein</fullName>
    </submittedName>
</protein>
<dbReference type="EMBL" id="BGPR01275799">
    <property type="protein sequence ID" value="GBN10759.1"/>
    <property type="molecule type" value="Genomic_DNA"/>
</dbReference>
<accession>A0A4Y2L8L2</accession>
<sequence>MKYVQRHLFIEFEDLARESIEFGMRFSSNPLYLKDIYGRKKRELMVSIRNIPFLSFTRDIANTIGETFSKVSSSACYNPIFLVMPINFKTRHIRPYNSHFEMVKLEKALSKSHNTSPGPIEFLITCTAT</sequence>
<reference evidence="1 2" key="1">
    <citation type="journal article" date="2019" name="Sci. Rep.">
        <title>Orb-weaving spider Araneus ventricosus genome elucidates the spidroin gene catalogue.</title>
        <authorList>
            <person name="Kono N."/>
            <person name="Nakamura H."/>
            <person name="Ohtoshi R."/>
            <person name="Moran D.A.P."/>
            <person name="Shinohara A."/>
            <person name="Yoshida Y."/>
            <person name="Fujiwara M."/>
            <person name="Mori M."/>
            <person name="Tomita M."/>
            <person name="Arakawa K."/>
        </authorList>
    </citation>
    <scope>NUCLEOTIDE SEQUENCE [LARGE SCALE GENOMIC DNA]</scope>
</reference>
<dbReference type="Proteomes" id="UP000499080">
    <property type="component" value="Unassembled WGS sequence"/>
</dbReference>
<keyword evidence="2" id="KW-1185">Reference proteome</keyword>
<feature type="non-terminal residue" evidence="1">
    <location>
        <position position="129"/>
    </location>
</feature>
<dbReference type="AlphaFoldDB" id="A0A4Y2L8L2"/>